<evidence type="ECO:0000313" key="6">
    <source>
        <dbReference type="Proteomes" id="UP000321807"/>
    </source>
</evidence>
<keyword evidence="2" id="KW-1133">Transmembrane helix</keyword>
<keyword evidence="2" id="KW-0472">Membrane</keyword>
<feature type="transmembrane region" description="Helical" evidence="2">
    <location>
        <begin position="36"/>
        <end position="57"/>
    </location>
</feature>
<sequence>MDGSSQANISGNRMVLDQQALDPEQSRRLRRARRTAMIAGAVAVSFFVFSIAQLLWVQHMGLR</sequence>
<dbReference type="AlphaFoldDB" id="A0A1I4AUN1"/>
<dbReference type="EMBL" id="FOSR01000004">
    <property type="protein sequence ID" value="SFK59409.1"/>
    <property type="molecule type" value="Genomic_DNA"/>
</dbReference>
<dbReference type="RefSeq" id="WP_008213398.1">
    <property type="nucleotide sequence ID" value="NZ_CP042807.1"/>
</dbReference>
<reference evidence="3 6" key="3">
    <citation type="submission" date="2019-08" db="EMBL/GenBank/DDBJ databases">
        <title>Complete genome sequence of Rhodanobacter glycinis strain T01E-68 isolated from tomato root.</title>
        <authorList>
            <person name="Weon H.-Y."/>
            <person name="Lee S.A."/>
        </authorList>
    </citation>
    <scope>NUCLEOTIDE SEQUENCE [LARGE SCALE GENOMIC DNA]</scope>
    <source>
        <strain evidence="3 6">T01E-68</strain>
    </source>
</reference>
<proteinExistence type="predicted"/>
<organism evidence="4 5">
    <name type="scientific">Rhodanobacter glycinis</name>
    <dbReference type="NCBI Taxonomy" id="582702"/>
    <lineage>
        <taxon>Bacteria</taxon>
        <taxon>Pseudomonadati</taxon>
        <taxon>Pseudomonadota</taxon>
        <taxon>Gammaproteobacteria</taxon>
        <taxon>Lysobacterales</taxon>
        <taxon>Rhodanobacteraceae</taxon>
        <taxon>Rhodanobacter</taxon>
    </lineage>
</organism>
<evidence type="ECO:0000256" key="2">
    <source>
        <dbReference type="SAM" id="Phobius"/>
    </source>
</evidence>
<feature type="region of interest" description="Disordered" evidence="1">
    <location>
        <begin position="1"/>
        <end position="22"/>
    </location>
</feature>
<reference evidence="5" key="2">
    <citation type="submission" date="2016-10" db="EMBL/GenBank/DDBJ databases">
        <authorList>
            <person name="Varghese N."/>
            <person name="Submissions S."/>
        </authorList>
    </citation>
    <scope>NUCLEOTIDE SEQUENCE [LARGE SCALE GENOMIC DNA]</scope>
    <source>
        <strain evidence="5">MO64</strain>
    </source>
</reference>
<dbReference type="KEGG" id="rgl:CS053_02700"/>
<protein>
    <submittedName>
        <fullName evidence="4">Uncharacterized protein</fullName>
    </submittedName>
</protein>
<dbReference type="EMBL" id="CP042807">
    <property type="protein sequence ID" value="QEE23536.1"/>
    <property type="molecule type" value="Genomic_DNA"/>
</dbReference>
<evidence type="ECO:0000313" key="5">
    <source>
        <dbReference type="Proteomes" id="UP000198725"/>
    </source>
</evidence>
<keyword evidence="5" id="KW-1185">Reference proteome</keyword>
<evidence type="ECO:0000313" key="4">
    <source>
        <dbReference type="EMBL" id="SFK59409.1"/>
    </source>
</evidence>
<accession>A0A1I4AUN1</accession>
<dbReference type="Proteomes" id="UP000198725">
    <property type="component" value="Unassembled WGS sequence"/>
</dbReference>
<dbReference type="Proteomes" id="UP000321807">
    <property type="component" value="Chromosome"/>
</dbReference>
<reference evidence="4" key="1">
    <citation type="submission" date="2016-10" db="EMBL/GenBank/DDBJ databases">
        <authorList>
            <person name="de Groot N.N."/>
        </authorList>
    </citation>
    <scope>NUCLEOTIDE SEQUENCE [LARGE SCALE GENOMIC DNA]</scope>
    <source>
        <strain evidence="4">MO64</strain>
    </source>
</reference>
<evidence type="ECO:0000313" key="3">
    <source>
        <dbReference type="EMBL" id="QEE23536.1"/>
    </source>
</evidence>
<name>A0A1I4AUN1_9GAMM</name>
<gene>
    <name evidence="3" type="ORF">CS053_02700</name>
    <name evidence="4" type="ORF">SAMN05192579_104115</name>
</gene>
<evidence type="ECO:0000256" key="1">
    <source>
        <dbReference type="SAM" id="MobiDB-lite"/>
    </source>
</evidence>
<feature type="compositionally biased region" description="Polar residues" evidence="1">
    <location>
        <begin position="1"/>
        <end position="11"/>
    </location>
</feature>
<keyword evidence="2" id="KW-0812">Transmembrane</keyword>